<dbReference type="GO" id="GO:0022857">
    <property type="term" value="F:transmembrane transporter activity"/>
    <property type="evidence" value="ECO:0007669"/>
    <property type="project" value="UniProtKB-UniRule"/>
</dbReference>
<evidence type="ECO:0000256" key="5">
    <source>
        <dbReference type="ARBA" id="ARBA00022989"/>
    </source>
</evidence>
<reference evidence="9 10" key="1">
    <citation type="submission" date="2018-03" db="EMBL/GenBank/DDBJ databases">
        <title>Genome sequence of the symbiotic type strain Mesorhizobium helmanticense CSLC115NT isolated from Lotus corniculatus nodules.</title>
        <authorList>
            <person name="Sannazzaro A.I."/>
            <person name="Torres Tejerizo G.A."/>
            <person name="Dip D."/>
            <person name="Caballero M."/>
            <person name="Pistorio M."/>
            <person name="Estrella M.J."/>
        </authorList>
    </citation>
    <scope>NUCLEOTIDE SEQUENCE [LARGE SCALE GENOMIC DNA]</scope>
    <source>
        <strain evidence="9 10">CSLC115N</strain>
    </source>
</reference>
<keyword evidence="5 7" id="KW-1133">Transmembrane helix</keyword>
<feature type="domain" description="Tripartite ATP-independent periplasmic transporters DctQ component" evidence="8">
    <location>
        <begin position="24"/>
        <end position="150"/>
    </location>
</feature>
<comment type="similarity">
    <text evidence="7">Belongs to the TRAP transporter small permease family.</text>
</comment>
<sequence>MERTGRFLTLALSVAGVGVIVLLIAATGLGAIGRYLHVNGVTWSFELVGMLFLWTTAIGAVLAEIAGENVSIDGNSVTSSRGTVFRVYHNLILLLVAAAMVWSGFAMLGRTGFVPSPVMRIPSWTVHSTIIFMGLGLCVIAIARIVRLFR</sequence>
<comment type="subcellular location">
    <subcellularLocation>
        <location evidence="7">Cell inner membrane</location>
        <topology evidence="7">Multi-pass membrane protein</topology>
    </subcellularLocation>
    <subcellularLocation>
        <location evidence="1">Cell membrane</location>
        <topology evidence="1">Multi-pass membrane protein</topology>
    </subcellularLocation>
</comment>
<keyword evidence="3" id="KW-1003">Cell membrane</keyword>
<evidence type="ECO:0000256" key="3">
    <source>
        <dbReference type="ARBA" id="ARBA00022475"/>
    </source>
</evidence>
<comment type="caution">
    <text evidence="9">The sequence shown here is derived from an EMBL/GenBank/DDBJ whole genome shotgun (WGS) entry which is preliminary data.</text>
</comment>
<evidence type="ECO:0000256" key="7">
    <source>
        <dbReference type="RuleBase" id="RU369079"/>
    </source>
</evidence>
<evidence type="ECO:0000256" key="6">
    <source>
        <dbReference type="ARBA" id="ARBA00023136"/>
    </source>
</evidence>
<proteinExistence type="inferred from homology"/>
<evidence type="ECO:0000256" key="2">
    <source>
        <dbReference type="ARBA" id="ARBA00022448"/>
    </source>
</evidence>
<dbReference type="Proteomes" id="UP000240259">
    <property type="component" value="Unassembled WGS sequence"/>
</dbReference>
<dbReference type="AlphaFoldDB" id="A0A2T4J3Q6"/>
<protein>
    <recommendedName>
        <fullName evidence="7">TRAP transporter small permease protein</fullName>
    </recommendedName>
</protein>
<comment type="subunit">
    <text evidence="7">The complex comprises the extracytoplasmic solute receptor protein and the two transmembrane proteins.</text>
</comment>
<evidence type="ECO:0000259" key="8">
    <source>
        <dbReference type="Pfam" id="PF04290"/>
    </source>
</evidence>
<feature type="transmembrane region" description="Helical" evidence="7">
    <location>
        <begin position="125"/>
        <end position="146"/>
    </location>
</feature>
<dbReference type="OrthoDB" id="7843639at2"/>
<dbReference type="Pfam" id="PF04290">
    <property type="entry name" value="DctQ"/>
    <property type="match status" value="1"/>
</dbReference>
<comment type="function">
    <text evidence="7">Part of the tripartite ATP-independent periplasmic (TRAP) transport system.</text>
</comment>
<keyword evidence="10" id="KW-1185">Reference proteome</keyword>
<dbReference type="EMBL" id="PZJX01000002">
    <property type="protein sequence ID" value="PTE12505.1"/>
    <property type="molecule type" value="Genomic_DNA"/>
</dbReference>
<feature type="transmembrane region" description="Helical" evidence="7">
    <location>
        <begin position="44"/>
        <end position="66"/>
    </location>
</feature>
<keyword evidence="7" id="KW-0997">Cell inner membrane</keyword>
<keyword evidence="6 7" id="KW-0472">Membrane</keyword>
<feature type="transmembrane region" description="Helical" evidence="7">
    <location>
        <begin position="7"/>
        <end position="32"/>
    </location>
</feature>
<evidence type="ECO:0000313" key="9">
    <source>
        <dbReference type="EMBL" id="PTE12505.1"/>
    </source>
</evidence>
<organism evidence="9 10">
    <name type="scientific">Mesorhizobium helmanticense</name>
    <dbReference type="NCBI Taxonomy" id="1776423"/>
    <lineage>
        <taxon>Bacteria</taxon>
        <taxon>Pseudomonadati</taxon>
        <taxon>Pseudomonadota</taxon>
        <taxon>Alphaproteobacteria</taxon>
        <taxon>Hyphomicrobiales</taxon>
        <taxon>Phyllobacteriaceae</taxon>
        <taxon>Mesorhizobium</taxon>
    </lineage>
</organism>
<gene>
    <name evidence="9" type="ORF">C9427_00325</name>
</gene>
<feature type="transmembrane region" description="Helical" evidence="7">
    <location>
        <begin position="87"/>
        <end position="105"/>
    </location>
</feature>
<accession>A0A2T4J3Q6</accession>
<name>A0A2T4J3Q6_9HYPH</name>
<evidence type="ECO:0000256" key="1">
    <source>
        <dbReference type="ARBA" id="ARBA00004651"/>
    </source>
</evidence>
<evidence type="ECO:0000313" key="10">
    <source>
        <dbReference type="Proteomes" id="UP000240259"/>
    </source>
</evidence>
<dbReference type="GO" id="GO:0005886">
    <property type="term" value="C:plasma membrane"/>
    <property type="evidence" value="ECO:0007669"/>
    <property type="project" value="UniProtKB-SubCell"/>
</dbReference>
<evidence type="ECO:0000256" key="4">
    <source>
        <dbReference type="ARBA" id="ARBA00022692"/>
    </source>
</evidence>
<keyword evidence="4 7" id="KW-0812">Transmembrane</keyword>
<keyword evidence="2 7" id="KW-0813">Transport</keyword>
<dbReference type="InterPro" id="IPR055348">
    <property type="entry name" value="DctQ"/>
</dbReference>